<organism evidence="1 2">
    <name type="scientific">Caerostris extrusa</name>
    <name type="common">Bark spider</name>
    <name type="synonym">Caerostris bankana</name>
    <dbReference type="NCBI Taxonomy" id="172846"/>
    <lineage>
        <taxon>Eukaryota</taxon>
        <taxon>Metazoa</taxon>
        <taxon>Ecdysozoa</taxon>
        <taxon>Arthropoda</taxon>
        <taxon>Chelicerata</taxon>
        <taxon>Arachnida</taxon>
        <taxon>Araneae</taxon>
        <taxon>Araneomorphae</taxon>
        <taxon>Entelegynae</taxon>
        <taxon>Araneoidea</taxon>
        <taxon>Araneidae</taxon>
        <taxon>Caerostris</taxon>
    </lineage>
</organism>
<gene>
    <name evidence="1" type="ORF">CEXT_728441</name>
</gene>
<dbReference type="AlphaFoldDB" id="A0AAV4XQ88"/>
<accession>A0AAV4XQ88</accession>
<dbReference type="Proteomes" id="UP001054945">
    <property type="component" value="Unassembled WGS sequence"/>
</dbReference>
<evidence type="ECO:0000313" key="2">
    <source>
        <dbReference type="Proteomes" id="UP001054945"/>
    </source>
</evidence>
<protein>
    <submittedName>
        <fullName evidence="1">Uncharacterized protein</fullName>
    </submittedName>
</protein>
<comment type="caution">
    <text evidence="1">The sequence shown here is derived from an EMBL/GenBank/DDBJ whole genome shotgun (WGS) entry which is preliminary data.</text>
</comment>
<sequence>MFSLWRSSQTKRLSQIVIRNSSSEQNKRIFSFQKSWTGISSAEKEVEEIELSYIVCAPTPDRSLNSVTADDQNSAYHDKNISVNVSRRRGISQRLCPCGEFHVYADDLLPFPT</sequence>
<proteinExistence type="predicted"/>
<name>A0AAV4XQ88_CAEEX</name>
<evidence type="ECO:0000313" key="1">
    <source>
        <dbReference type="EMBL" id="GIY95959.1"/>
    </source>
</evidence>
<reference evidence="1 2" key="1">
    <citation type="submission" date="2021-06" db="EMBL/GenBank/DDBJ databases">
        <title>Caerostris extrusa draft genome.</title>
        <authorList>
            <person name="Kono N."/>
            <person name="Arakawa K."/>
        </authorList>
    </citation>
    <scope>NUCLEOTIDE SEQUENCE [LARGE SCALE GENOMIC DNA]</scope>
</reference>
<keyword evidence="2" id="KW-1185">Reference proteome</keyword>
<dbReference type="EMBL" id="BPLR01017985">
    <property type="protein sequence ID" value="GIY95959.1"/>
    <property type="molecule type" value="Genomic_DNA"/>
</dbReference>